<dbReference type="RefSeq" id="XP_018078631.1">
    <property type="nucleotide sequence ID" value="XM_018212682.1"/>
</dbReference>
<gene>
    <name evidence="9" type="ORF">LY89DRAFT_663029</name>
</gene>
<feature type="domain" description="Rhodopsin" evidence="8">
    <location>
        <begin position="6"/>
        <end position="161"/>
    </location>
</feature>
<dbReference type="AlphaFoldDB" id="A0A194XVW1"/>
<feature type="transmembrane region" description="Helical" evidence="7">
    <location>
        <begin position="39"/>
        <end position="59"/>
    </location>
</feature>
<feature type="transmembrane region" description="Helical" evidence="7">
    <location>
        <begin position="116"/>
        <end position="140"/>
    </location>
</feature>
<evidence type="ECO:0000256" key="4">
    <source>
        <dbReference type="ARBA" id="ARBA00023136"/>
    </source>
</evidence>
<keyword evidence="3 7" id="KW-1133">Transmembrane helix</keyword>
<evidence type="ECO:0000256" key="1">
    <source>
        <dbReference type="ARBA" id="ARBA00004141"/>
    </source>
</evidence>
<feature type="compositionally biased region" description="Basic and acidic residues" evidence="6">
    <location>
        <begin position="272"/>
        <end position="283"/>
    </location>
</feature>
<dbReference type="InterPro" id="IPR049326">
    <property type="entry name" value="Rhodopsin_dom_fungi"/>
</dbReference>
<dbReference type="PANTHER" id="PTHR33048">
    <property type="entry name" value="PTH11-LIKE INTEGRAL MEMBRANE PROTEIN (AFU_ORTHOLOGUE AFUA_5G11245)"/>
    <property type="match status" value="1"/>
</dbReference>
<dbReference type="OrthoDB" id="5331848at2759"/>
<evidence type="ECO:0000256" key="2">
    <source>
        <dbReference type="ARBA" id="ARBA00022692"/>
    </source>
</evidence>
<proteinExistence type="inferred from homology"/>
<protein>
    <recommendedName>
        <fullName evidence="8">Rhodopsin domain-containing protein</fullName>
    </recommendedName>
</protein>
<dbReference type="InterPro" id="IPR052337">
    <property type="entry name" value="SAT4-like"/>
</dbReference>
<dbReference type="KEGG" id="psco:LY89DRAFT_663029"/>
<evidence type="ECO:0000256" key="3">
    <source>
        <dbReference type="ARBA" id="ARBA00022989"/>
    </source>
</evidence>
<dbReference type="InParanoid" id="A0A194XVW1"/>
<organism evidence="9 10">
    <name type="scientific">Mollisia scopiformis</name>
    <name type="common">Conifer needle endophyte fungus</name>
    <name type="synonym">Phialocephala scopiformis</name>
    <dbReference type="NCBI Taxonomy" id="149040"/>
    <lineage>
        <taxon>Eukaryota</taxon>
        <taxon>Fungi</taxon>
        <taxon>Dikarya</taxon>
        <taxon>Ascomycota</taxon>
        <taxon>Pezizomycotina</taxon>
        <taxon>Leotiomycetes</taxon>
        <taxon>Helotiales</taxon>
        <taxon>Mollisiaceae</taxon>
        <taxon>Mollisia</taxon>
    </lineage>
</organism>
<feature type="region of interest" description="Disordered" evidence="6">
    <location>
        <begin position="241"/>
        <end position="283"/>
    </location>
</feature>
<keyword evidence="4 7" id="KW-0472">Membrane</keyword>
<accession>A0A194XVW1</accession>
<feature type="compositionally biased region" description="Polar residues" evidence="6">
    <location>
        <begin position="241"/>
        <end position="255"/>
    </location>
</feature>
<feature type="transmembrane region" description="Helical" evidence="7">
    <location>
        <begin position="66"/>
        <end position="90"/>
    </location>
</feature>
<dbReference type="Proteomes" id="UP000070700">
    <property type="component" value="Unassembled WGS sequence"/>
</dbReference>
<evidence type="ECO:0000313" key="9">
    <source>
        <dbReference type="EMBL" id="KUJ24276.1"/>
    </source>
</evidence>
<sequence length="283" mass="31181">MNYICMGVATSYGVGRHAYCLTTNNLVSAAKWNFTADPFGIMAVVVPKLAVVALLNSLVSAFKKKGIYFLWFCVISNIIFSIVAAIVLFAQCDPPSSLWNVAIPHKCWKPRIVADYSMFCGAWSAFNDLILALYPISLFYNLQMALWKRIAVCGLLGLGVFDPDREACSSPKLFRCDLGFIRNSDLGGAGAEANVIIICACVPTLVPLVRQITGRRDYILERTRGTSQRTLKNEVSLRDMNTNTIESGNDSQSKFNGFDPINENRSTNGSSSREDAAGKWHPL</sequence>
<reference evidence="9 10" key="1">
    <citation type="submission" date="2015-10" db="EMBL/GenBank/DDBJ databases">
        <title>Full genome of DAOMC 229536 Phialocephala scopiformis, a fungal endophyte of spruce producing the potent anti-insectan compound rugulosin.</title>
        <authorList>
            <consortium name="DOE Joint Genome Institute"/>
            <person name="Walker A.K."/>
            <person name="Frasz S.L."/>
            <person name="Seifert K.A."/>
            <person name="Miller J.D."/>
            <person name="Mondo S.J."/>
            <person name="Labutti K."/>
            <person name="Lipzen A."/>
            <person name="Dockter R."/>
            <person name="Kennedy M."/>
            <person name="Grigoriev I.V."/>
            <person name="Spatafora J.W."/>
        </authorList>
    </citation>
    <scope>NUCLEOTIDE SEQUENCE [LARGE SCALE GENOMIC DNA]</scope>
    <source>
        <strain evidence="9 10">CBS 120377</strain>
    </source>
</reference>
<dbReference type="Pfam" id="PF20684">
    <property type="entry name" value="Fung_rhodopsin"/>
    <property type="match status" value="1"/>
</dbReference>
<evidence type="ECO:0000259" key="8">
    <source>
        <dbReference type="Pfam" id="PF20684"/>
    </source>
</evidence>
<keyword evidence="2 7" id="KW-0812">Transmembrane</keyword>
<comment type="subcellular location">
    <subcellularLocation>
        <location evidence="1">Membrane</location>
        <topology evidence="1">Multi-pass membrane protein</topology>
    </subcellularLocation>
</comment>
<evidence type="ECO:0000256" key="5">
    <source>
        <dbReference type="ARBA" id="ARBA00038359"/>
    </source>
</evidence>
<evidence type="ECO:0000256" key="7">
    <source>
        <dbReference type="SAM" id="Phobius"/>
    </source>
</evidence>
<evidence type="ECO:0000256" key="6">
    <source>
        <dbReference type="SAM" id="MobiDB-lite"/>
    </source>
</evidence>
<evidence type="ECO:0000313" key="10">
    <source>
        <dbReference type="Proteomes" id="UP000070700"/>
    </source>
</evidence>
<name>A0A194XVW1_MOLSC</name>
<dbReference type="GO" id="GO:0016020">
    <property type="term" value="C:membrane"/>
    <property type="evidence" value="ECO:0007669"/>
    <property type="project" value="UniProtKB-SubCell"/>
</dbReference>
<comment type="similarity">
    <text evidence="5">Belongs to the SAT4 family.</text>
</comment>
<dbReference type="PANTHER" id="PTHR33048:SF47">
    <property type="entry name" value="INTEGRAL MEMBRANE PROTEIN-RELATED"/>
    <property type="match status" value="1"/>
</dbReference>
<keyword evidence="10" id="KW-1185">Reference proteome</keyword>
<dbReference type="EMBL" id="KQ947404">
    <property type="protein sequence ID" value="KUJ24276.1"/>
    <property type="molecule type" value="Genomic_DNA"/>
</dbReference>
<dbReference type="GeneID" id="28822408"/>